<evidence type="ECO:0000256" key="7">
    <source>
        <dbReference type="ARBA" id="ARBA00032526"/>
    </source>
</evidence>
<evidence type="ECO:0000256" key="6">
    <source>
        <dbReference type="ARBA" id="ARBA00022691"/>
    </source>
</evidence>
<evidence type="ECO:0000313" key="10">
    <source>
        <dbReference type="Proteomes" id="UP001530315"/>
    </source>
</evidence>
<reference evidence="9 10" key="1">
    <citation type="submission" date="2024-10" db="EMBL/GenBank/DDBJ databases">
        <title>Updated reference genomes for cyclostephanoid diatoms.</title>
        <authorList>
            <person name="Roberts W.R."/>
            <person name="Alverson A.J."/>
        </authorList>
    </citation>
    <scope>NUCLEOTIDE SEQUENCE [LARGE SCALE GENOMIC DNA]</scope>
    <source>
        <strain evidence="9 10">AJA276-08</strain>
    </source>
</reference>
<keyword evidence="5" id="KW-0808">Transferase</keyword>
<organism evidence="9 10">
    <name type="scientific">Stephanodiscus triporus</name>
    <dbReference type="NCBI Taxonomy" id="2934178"/>
    <lineage>
        <taxon>Eukaryota</taxon>
        <taxon>Sar</taxon>
        <taxon>Stramenopiles</taxon>
        <taxon>Ochrophyta</taxon>
        <taxon>Bacillariophyta</taxon>
        <taxon>Coscinodiscophyceae</taxon>
        <taxon>Thalassiosirophycidae</taxon>
        <taxon>Stephanodiscales</taxon>
        <taxon>Stephanodiscaceae</taxon>
        <taxon>Stephanodiscus</taxon>
    </lineage>
</organism>
<dbReference type="InterPro" id="IPR016651">
    <property type="entry name" value="LCMT1"/>
</dbReference>
<evidence type="ECO:0000256" key="2">
    <source>
        <dbReference type="ARBA" id="ARBA00010703"/>
    </source>
</evidence>
<dbReference type="EC" id="2.1.1.233" evidence="3"/>
<keyword evidence="4" id="KW-0489">Methyltransferase</keyword>
<proteinExistence type="inferred from homology"/>
<feature type="compositionally biased region" description="Basic residues" evidence="8">
    <location>
        <begin position="13"/>
        <end position="28"/>
    </location>
</feature>
<dbReference type="InterPro" id="IPR029063">
    <property type="entry name" value="SAM-dependent_MTases_sf"/>
</dbReference>
<feature type="compositionally biased region" description="Basic residues" evidence="8">
    <location>
        <begin position="125"/>
        <end position="144"/>
    </location>
</feature>
<dbReference type="PANTHER" id="PTHR13600:SF21">
    <property type="entry name" value="LEUCINE CARBOXYL METHYLTRANSFERASE 1"/>
    <property type="match status" value="1"/>
</dbReference>
<evidence type="ECO:0000256" key="5">
    <source>
        <dbReference type="ARBA" id="ARBA00022679"/>
    </source>
</evidence>
<feature type="compositionally biased region" description="Acidic residues" evidence="8">
    <location>
        <begin position="110"/>
        <end position="121"/>
    </location>
</feature>
<feature type="compositionally biased region" description="Gly residues" evidence="8">
    <location>
        <begin position="91"/>
        <end position="108"/>
    </location>
</feature>
<dbReference type="Pfam" id="PF04072">
    <property type="entry name" value="LCM"/>
    <property type="match status" value="2"/>
</dbReference>
<comment type="similarity">
    <text evidence="2">Belongs to the methyltransferase superfamily. LCMT family.</text>
</comment>
<keyword evidence="6" id="KW-0949">S-adenosyl-L-methionine</keyword>
<evidence type="ECO:0000256" key="4">
    <source>
        <dbReference type="ARBA" id="ARBA00022603"/>
    </source>
</evidence>
<protein>
    <recommendedName>
        <fullName evidence="3">[phosphatase 2A protein]-leucine-carboxy methyltransferase</fullName>
        <ecNumber evidence="3">2.1.1.233</ecNumber>
    </recommendedName>
    <alternativeName>
        <fullName evidence="7">[Phosphatase 2A protein]-leucine-carboxy methyltransferase 1</fullName>
    </alternativeName>
</protein>
<evidence type="ECO:0000256" key="8">
    <source>
        <dbReference type="SAM" id="MobiDB-lite"/>
    </source>
</evidence>
<feature type="compositionally biased region" description="Low complexity" evidence="8">
    <location>
        <begin position="335"/>
        <end position="348"/>
    </location>
</feature>
<evidence type="ECO:0000256" key="3">
    <source>
        <dbReference type="ARBA" id="ARBA00012834"/>
    </source>
</evidence>
<dbReference type="AlphaFoldDB" id="A0ABD3NTH4"/>
<gene>
    <name evidence="9" type="ORF">ACHAW5_006115</name>
</gene>
<evidence type="ECO:0000313" key="9">
    <source>
        <dbReference type="EMBL" id="KAL3778718.1"/>
    </source>
</evidence>
<feature type="compositionally biased region" description="Low complexity" evidence="8">
    <location>
        <begin position="186"/>
        <end position="200"/>
    </location>
</feature>
<dbReference type="GO" id="GO:0032259">
    <property type="term" value="P:methylation"/>
    <property type="evidence" value="ECO:0007669"/>
    <property type="project" value="UniProtKB-KW"/>
</dbReference>
<dbReference type="Gene3D" id="3.40.50.150">
    <property type="entry name" value="Vaccinia Virus protein VP39"/>
    <property type="match status" value="1"/>
</dbReference>
<feature type="region of interest" description="Disordered" evidence="8">
    <location>
        <begin position="177"/>
        <end position="213"/>
    </location>
</feature>
<comment type="catalytic activity">
    <reaction evidence="1">
        <text>[phosphatase 2A protein]-C-terminal L-leucine + S-adenosyl-L-methionine = [phosphatase 2A protein]-C-terminal L-leucine methyl ester + S-adenosyl-L-homocysteine</text>
        <dbReference type="Rhea" id="RHEA:48544"/>
        <dbReference type="Rhea" id="RHEA-COMP:12134"/>
        <dbReference type="Rhea" id="RHEA-COMP:12135"/>
        <dbReference type="ChEBI" id="CHEBI:57856"/>
        <dbReference type="ChEBI" id="CHEBI:59789"/>
        <dbReference type="ChEBI" id="CHEBI:90516"/>
        <dbReference type="ChEBI" id="CHEBI:90517"/>
        <dbReference type="EC" id="2.1.1.233"/>
    </reaction>
</comment>
<accession>A0ABD3NTH4</accession>
<dbReference type="SUPFAM" id="SSF53335">
    <property type="entry name" value="S-adenosyl-L-methionine-dependent methyltransferases"/>
    <property type="match status" value="2"/>
</dbReference>
<name>A0ABD3NTH4_9STRA</name>
<dbReference type="GO" id="GO:0018423">
    <property type="term" value="F:protein C-terminal leucine carboxyl O-methyltransferase activity"/>
    <property type="evidence" value="ECO:0007669"/>
    <property type="project" value="UniProtKB-EC"/>
</dbReference>
<feature type="region of interest" description="Disordered" evidence="8">
    <location>
        <begin position="448"/>
        <end position="469"/>
    </location>
</feature>
<dbReference type="EMBL" id="JALLAZ020001203">
    <property type="protein sequence ID" value="KAL3778718.1"/>
    <property type="molecule type" value="Genomic_DNA"/>
</dbReference>
<feature type="region of interest" description="Disordered" evidence="8">
    <location>
        <begin position="304"/>
        <end position="348"/>
    </location>
</feature>
<comment type="caution">
    <text evidence="9">The sequence shown here is derived from an EMBL/GenBank/DDBJ whole genome shotgun (WGS) entry which is preliminary data.</text>
</comment>
<dbReference type="PANTHER" id="PTHR13600">
    <property type="entry name" value="LEUCINE CARBOXYL METHYLTRANSFERASE"/>
    <property type="match status" value="1"/>
</dbReference>
<feature type="region of interest" description="Disordered" evidence="8">
    <location>
        <begin position="1"/>
        <end position="156"/>
    </location>
</feature>
<keyword evidence="10" id="KW-1185">Reference proteome</keyword>
<evidence type="ECO:0000256" key="1">
    <source>
        <dbReference type="ARBA" id="ARBA00000724"/>
    </source>
</evidence>
<dbReference type="Proteomes" id="UP001530315">
    <property type="component" value="Unassembled WGS sequence"/>
</dbReference>
<dbReference type="InterPro" id="IPR007213">
    <property type="entry name" value="Ppm1/Ppm2/Tcmp"/>
</dbReference>
<sequence length="573" mass="62880">MASAESPLDRPPPPHRPRPHWHHSHRPHSTSAISGMTATTTTRVARRRDDRYDDDDDDAVRSTADDAALAKLSCVERGYYDDPYLRPMSVGAGGLVRGGGRGGNMKSGGGDDEDEDDDEGDDGRRRRNMPRHDHRHHHRHHRARCGANDQSGTEPMIRRGTHARVMAMERAIDAFLSLDAPPPQPSSSSSSSSPSHSSSSKGEEEGGGGCGRGCIRRRRQIVILGAGRDTTYLRYRFGGKKRGGDDDGHGRDGVRWFEVDHPSTIEQKARIWLPRCVPDGHDYECLATNREGDDDASYTIVIAPRTKQGVDDDEAEGGRNNGPDYRRVKGDDDASSLSSTLSSSSYSSDYHLVGHDLRSSPDALFRKLVHHGYDEKSSSSSTLFVLECVLMYMPETSARDLLRRIAAGPTSSTSTSSSFVAVAIYDPIPGHDRFGQLMIENLKRAGVAGGDGGGGGRRRGGDDERESDNARLLPSLEVTRTLADQLARVRTCGFDVAVGCTMVDAYEHGVMRDGDRRRAMRCEVLDELEEFYLLMRHYCLLVGVASSLSRGVGCIDVGDDDDDGDRLMKRSIR</sequence>